<keyword evidence="6 9" id="KW-0472">Membrane</keyword>
<keyword evidence="2" id="KW-1003">Cell membrane</keyword>
<comment type="caution">
    <text evidence="11">The sequence shown here is derived from an EMBL/GenBank/DDBJ whole genome shotgun (WGS) entry which is preliminary data.</text>
</comment>
<proteinExistence type="predicted"/>
<dbReference type="PANTHER" id="PTHR24230">
    <property type="entry name" value="G-PROTEIN COUPLED RECEPTOR"/>
    <property type="match status" value="1"/>
</dbReference>
<dbReference type="PROSITE" id="PS50262">
    <property type="entry name" value="G_PROTEIN_RECEP_F1_2"/>
    <property type="match status" value="1"/>
</dbReference>
<accession>A0A8T2KUV0</accession>
<evidence type="ECO:0000256" key="7">
    <source>
        <dbReference type="ARBA" id="ARBA00023170"/>
    </source>
</evidence>
<evidence type="ECO:0000256" key="9">
    <source>
        <dbReference type="SAM" id="Phobius"/>
    </source>
</evidence>
<dbReference type="Proteomes" id="UP000752171">
    <property type="component" value="Unassembled WGS sequence"/>
</dbReference>
<evidence type="ECO:0000256" key="8">
    <source>
        <dbReference type="ARBA" id="ARBA00023224"/>
    </source>
</evidence>
<feature type="transmembrane region" description="Helical" evidence="9">
    <location>
        <begin position="269"/>
        <end position="289"/>
    </location>
</feature>
<feature type="transmembrane region" description="Helical" evidence="9">
    <location>
        <begin position="301"/>
        <end position="318"/>
    </location>
</feature>
<dbReference type="GO" id="GO:0007218">
    <property type="term" value="P:neuropeptide signaling pathway"/>
    <property type="evidence" value="ECO:0007669"/>
    <property type="project" value="TreeGrafter"/>
</dbReference>
<evidence type="ECO:0000259" key="10">
    <source>
        <dbReference type="PROSITE" id="PS50262"/>
    </source>
</evidence>
<dbReference type="EMBL" id="JAICCE010000020">
    <property type="protein sequence ID" value="KAG9263063.1"/>
    <property type="molecule type" value="Genomic_DNA"/>
</dbReference>
<evidence type="ECO:0000256" key="4">
    <source>
        <dbReference type="ARBA" id="ARBA00022989"/>
    </source>
</evidence>
<keyword evidence="8" id="KW-0807">Transducer</keyword>
<dbReference type="Gene3D" id="1.20.1070.10">
    <property type="entry name" value="Rhodopsin 7-helix transmembrane proteins"/>
    <property type="match status" value="1"/>
</dbReference>
<feature type="domain" description="G-protein coupled receptors family 1 profile" evidence="10">
    <location>
        <begin position="22"/>
        <end position="317"/>
    </location>
</feature>
<keyword evidence="4 9" id="KW-1133">Transmembrane helix</keyword>
<name>A0A8T2KUV0_ASTMX</name>
<keyword evidence="5" id="KW-0297">G-protein coupled receptor</keyword>
<feature type="transmembrane region" description="Helical" evidence="9">
    <location>
        <begin position="6"/>
        <end position="31"/>
    </location>
</feature>
<evidence type="ECO:0000256" key="6">
    <source>
        <dbReference type="ARBA" id="ARBA00023136"/>
    </source>
</evidence>
<keyword evidence="3 9" id="KW-0812">Transmembrane</keyword>
<dbReference type="Pfam" id="PF00001">
    <property type="entry name" value="7tm_1"/>
    <property type="match status" value="1"/>
</dbReference>
<feature type="transmembrane region" description="Helical" evidence="9">
    <location>
        <begin position="175"/>
        <end position="201"/>
    </location>
</feature>
<evidence type="ECO:0000256" key="3">
    <source>
        <dbReference type="ARBA" id="ARBA00022692"/>
    </source>
</evidence>
<feature type="transmembrane region" description="Helical" evidence="9">
    <location>
        <begin position="125"/>
        <end position="147"/>
    </location>
</feature>
<dbReference type="PANTHER" id="PTHR24230:SF55">
    <property type="entry name" value="MELANIN-CONCENTRATING HORMONE RECEPTOR 2"/>
    <property type="match status" value="1"/>
</dbReference>
<dbReference type="SUPFAM" id="SSF81321">
    <property type="entry name" value="Family A G protein-coupled receptor-like"/>
    <property type="match status" value="1"/>
</dbReference>
<dbReference type="GO" id="GO:0008528">
    <property type="term" value="F:G protein-coupled peptide receptor activity"/>
    <property type="evidence" value="ECO:0007669"/>
    <property type="project" value="TreeGrafter"/>
</dbReference>
<dbReference type="PRINTS" id="PR00237">
    <property type="entry name" value="GPCRRHODOPSN"/>
</dbReference>
<dbReference type="InterPro" id="IPR000276">
    <property type="entry name" value="GPCR_Rhodpsn"/>
</dbReference>
<comment type="subcellular location">
    <subcellularLocation>
        <location evidence="1">Cell membrane</location>
        <topology evidence="1">Multi-pass membrane protein</topology>
    </subcellularLocation>
</comment>
<dbReference type="KEGG" id="amex:103042678"/>
<protein>
    <submittedName>
        <fullName evidence="11">Alpha-1B adrenergic receptor-like</fullName>
    </submittedName>
</protein>
<organism evidence="11 12">
    <name type="scientific">Astyanax mexicanus</name>
    <name type="common">Blind cave fish</name>
    <name type="synonym">Astyanax fasciatus mexicanus</name>
    <dbReference type="NCBI Taxonomy" id="7994"/>
    <lineage>
        <taxon>Eukaryota</taxon>
        <taxon>Metazoa</taxon>
        <taxon>Chordata</taxon>
        <taxon>Craniata</taxon>
        <taxon>Vertebrata</taxon>
        <taxon>Euteleostomi</taxon>
        <taxon>Actinopterygii</taxon>
        <taxon>Neopterygii</taxon>
        <taxon>Teleostei</taxon>
        <taxon>Ostariophysi</taxon>
        <taxon>Characiformes</taxon>
        <taxon>Characoidei</taxon>
        <taxon>Acestrorhamphidae</taxon>
        <taxon>Acestrorhamphinae</taxon>
        <taxon>Astyanax</taxon>
    </lineage>
</organism>
<evidence type="ECO:0000313" key="12">
    <source>
        <dbReference type="Proteomes" id="UP000752171"/>
    </source>
</evidence>
<reference evidence="11 12" key="1">
    <citation type="submission" date="2021-07" db="EMBL/GenBank/DDBJ databases">
        <authorList>
            <person name="Imarazene B."/>
            <person name="Zahm M."/>
            <person name="Klopp C."/>
            <person name="Cabau C."/>
            <person name="Beille S."/>
            <person name="Jouanno E."/>
            <person name="Castinel A."/>
            <person name="Lluch J."/>
            <person name="Gil L."/>
            <person name="Kuchtly C."/>
            <person name="Lopez Roques C."/>
            <person name="Donnadieu C."/>
            <person name="Parrinello H."/>
            <person name="Journot L."/>
            <person name="Du K."/>
            <person name="Schartl M."/>
            <person name="Retaux S."/>
            <person name="Guiguen Y."/>
        </authorList>
    </citation>
    <scope>NUCLEOTIDE SEQUENCE [LARGE SCALE GENOMIC DNA]</scope>
    <source>
        <strain evidence="11">Pach_M1</strain>
        <tissue evidence="11">Testis</tissue>
    </source>
</reference>
<dbReference type="GO" id="GO:0005886">
    <property type="term" value="C:plasma membrane"/>
    <property type="evidence" value="ECO:0007669"/>
    <property type="project" value="UniProtKB-SubCell"/>
</dbReference>
<evidence type="ECO:0000256" key="2">
    <source>
        <dbReference type="ARBA" id="ARBA00022475"/>
    </source>
</evidence>
<evidence type="ECO:0000256" key="5">
    <source>
        <dbReference type="ARBA" id="ARBA00023040"/>
    </source>
</evidence>
<evidence type="ECO:0000313" key="11">
    <source>
        <dbReference type="EMBL" id="KAG9263063.1"/>
    </source>
</evidence>
<dbReference type="AlphaFoldDB" id="A0A8T2KUV0"/>
<gene>
    <name evidence="11" type="ORF">AMEX_G23055</name>
</gene>
<dbReference type="CDD" id="cd00637">
    <property type="entry name" value="7tm_classA_rhodopsin-like"/>
    <property type="match status" value="1"/>
</dbReference>
<evidence type="ECO:0000256" key="1">
    <source>
        <dbReference type="ARBA" id="ARBA00004651"/>
    </source>
</evidence>
<keyword evidence="7 11" id="KW-0675">Receptor</keyword>
<sequence length="330" mass="36229">MDAEGWIKSVIRGLMCVSGIIGNHWLGFSALPKSRAHLKTNDILFVNLASSNLITNYLVDLPDMMDFTYNFLMGQMYCSVFNFCSDLSETSSIFTTLFITVFWHQKLVGSLKRGGAPVQMDNIRLVAALLAGSWIVAIAFSLPHIFLASKNNGNNTYFECLEDYPSLKAKQAYDLMYLVFANIIPIIGIFFASIQITVTLLQNQKRINSNTTAVTTGAKNTKITPAEPSVHSNQSSQEAVSYSNAVVPNPGQARSSSSSGSLLRAAKSVVTVATIFLICWVVHVILRLISTIQESSLIMELASYIGAAYTCIIPYIYLHGVKKFSCTCRG</sequence>
<dbReference type="InterPro" id="IPR017452">
    <property type="entry name" value="GPCR_Rhodpsn_7TM"/>
</dbReference>